<reference evidence="2" key="1">
    <citation type="submission" date="2016-05" db="EMBL/GenBank/DDBJ databases">
        <title>Draft genome of Corynebacterium afermentans subsp. afermentans LCDC 88199T.</title>
        <authorList>
            <person name="Bernier A.-M."/>
            <person name="Bernard K."/>
        </authorList>
    </citation>
    <scope>NUCLEOTIDE SEQUENCE [LARGE SCALE GENOMIC DNA]</scope>
    <source>
        <strain evidence="2">NML120819</strain>
    </source>
</reference>
<dbReference type="Proteomes" id="UP000078103">
    <property type="component" value="Unassembled WGS sequence"/>
</dbReference>
<comment type="caution">
    <text evidence="1">The sequence shown here is derived from an EMBL/GenBank/DDBJ whole genome shotgun (WGS) entry which is preliminary data.</text>
</comment>
<proteinExistence type="predicted"/>
<protein>
    <submittedName>
        <fullName evidence="1">Uncharacterized protein</fullName>
    </submittedName>
</protein>
<dbReference type="EMBL" id="LXSH01000028">
    <property type="protein sequence ID" value="OAM20336.1"/>
    <property type="molecule type" value="Genomic_DNA"/>
</dbReference>
<sequence>MATSTDYGLAVYNGQGVNVLAKNLFCPKLIGSMTLRLRGLDRPLQNLTVLAADGRELPIDDASRNLPLKKLLERGLRQGAEVHAAGMMRTRGGTLRTACTMRFEFSLYGGERDSAPLLPAVIHGWGGGYDASKWEKARRLVHSVVSGQDWQLARLLNKLRYGGGRPADYPKYRLDWVQSQELGRGLATGLPVTMTFRSRALSATDSPQTELDGFGLVSCCGGRLYVEMSPNTEITVHFYELAGIPWEYFAQCSTVEPPPSYGLVVYRYEPAPMKFVMTVGDTGDMFGMTQQPSPFEMGYIDRGSYAFVSDKPLTLDGLAQRIGQENTAVKRQMSQLFEGDPDKPLRYEVLNNARPYLRLLSNNASVRKGQAITVRNDTRANQGAIYTVRGGHDYSKVCNMLAHGAAGLFKLPGGGLLNAIGGTMAHSAFERSMSNRPLYVRGPNVPDDYKGAPWNPKVPLHMSDVYKRAGLDYYAPQHKPSWDELMGNPSVLDKFNNFLNNNTWSLQRAFNLLFKLNPVVAYEDNANYSPEEAAKRRRDLRMQKERYNEAESQREFETWGGWDVEAQKEIQAATAGQKALMDLIDLVLDSPEENRSDQLPFWGGQGFRHGDDKLEVYKYVSIKSDGKAYQPPEYVPENWILCRLPE</sequence>
<organism evidence="1 2">
    <name type="scientific">Eikenella corrodens</name>
    <dbReference type="NCBI Taxonomy" id="539"/>
    <lineage>
        <taxon>Bacteria</taxon>
        <taxon>Pseudomonadati</taxon>
        <taxon>Pseudomonadota</taxon>
        <taxon>Betaproteobacteria</taxon>
        <taxon>Neisseriales</taxon>
        <taxon>Neisseriaceae</taxon>
        <taxon>Eikenella</taxon>
    </lineage>
</organism>
<gene>
    <name evidence="1" type="ORF">A7P89_10575</name>
</gene>
<accession>A0A1A9RLL0</accession>
<dbReference type="RefSeq" id="WP_064106463.1">
    <property type="nucleotide sequence ID" value="NZ_LXSH01000028.1"/>
</dbReference>
<evidence type="ECO:0000313" key="1">
    <source>
        <dbReference type="EMBL" id="OAM20336.1"/>
    </source>
</evidence>
<evidence type="ECO:0000313" key="2">
    <source>
        <dbReference type="Proteomes" id="UP000078103"/>
    </source>
</evidence>
<dbReference type="AlphaFoldDB" id="A0A1A9RLL0"/>
<name>A0A1A9RLL0_EIKCO</name>